<dbReference type="Pfam" id="PF00172">
    <property type="entry name" value="Zn_clus"/>
    <property type="match status" value="1"/>
</dbReference>
<evidence type="ECO:0000256" key="3">
    <source>
        <dbReference type="ARBA" id="ARBA00023015"/>
    </source>
</evidence>
<protein>
    <recommendedName>
        <fullName evidence="6">Zn(2)-C6 fungal-type domain-containing protein</fullName>
    </recommendedName>
</protein>
<name>A0A0C3GYX4_OIDMZ</name>
<dbReference type="InParanoid" id="A0A0C3GYX4"/>
<dbReference type="PANTHER" id="PTHR47660">
    <property type="entry name" value="TRANSCRIPTION FACTOR WITH C2H2 AND ZN(2)-CYS(6) DNA BINDING DOMAIN (EUROFUNG)-RELATED-RELATED"/>
    <property type="match status" value="1"/>
</dbReference>
<dbReference type="InterPro" id="IPR001138">
    <property type="entry name" value="Zn2Cys6_DnaBD"/>
</dbReference>
<accession>A0A0C3GYX4</accession>
<evidence type="ECO:0000256" key="5">
    <source>
        <dbReference type="ARBA" id="ARBA00023242"/>
    </source>
</evidence>
<dbReference type="InterPro" id="IPR036864">
    <property type="entry name" value="Zn2-C6_fun-type_DNA-bd_sf"/>
</dbReference>
<gene>
    <name evidence="7" type="ORF">OIDMADRAFT_45288</name>
</gene>
<keyword evidence="2" id="KW-0862">Zinc</keyword>
<evidence type="ECO:0000313" key="7">
    <source>
        <dbReference type="EMBL" id="KIM95461.1"/>
    </source>
</evidence>
<dbReference type="HOGENOM" id="CLU_024655_1_2_1"/>
<dbReference type="CDD" id="cd00067">
    <property type="entry name" value="GAL4"/>
    <property type="match status" value="1"/>
</dbReference>
<dbReference type="PROSITE" id="PS00463">
    <property type="entry name" value="ZN2_CY6_FUNGAL_1"/>
    <property type="match status" value="1"/>
</dbReference>
<keyword evidence="8" id="KW-1185">Reference proteome</keyword>
<dbReference type="PANTHER" id="PTHR47660:SF3">
    <property type="entry name" value="FINGER DOMAIN PROTEIN, PUTATIVE (AFU_ORTHOLOGUE AFUA_4G03310)-RELATED"/>
    <property type="match status" value="1"/>
</dbReference>
<evidence type="ECO:0000256" key="1">
    <source>
        <dbReference type="ARBA" id="ARBA00022723"/>
    </source>
</evidence>
<dbReference type="GO" id="GO:0008270">
    <property type="term" value="F:zinc ion binding"/>
    <property type="evidence" value="ECO:0007669"/>
    <property type="project" value="InterPro"/>
</dbReference>
<evidence type="ECO:0000313" key="8">
    <source>
        <dbReference type="Proteomes" id="UP000054321"/>
    </source>
</evidence>
<keyword evidence="4" id="KW-0804">Transcription</keyword>
<evidence type="ECO:0000259" key="6">
    <source>
        <dbReference type="PROSITE" id="PS50048"/>
    </source>
</evidence>
<dbReference type="AlphaFoldDB" id="A0A0C3GYX4"/>
<sequence length="368" mass="41690">MNPKSLCPRSRQKSCVACAEGKRRCNRQIPLCSRCLDRGIPCFYTKGVSTLQGQRETGLRPFDPGYLENSSDISSVSPLIGSSLCDDLDNNPLLTISPCFFTCPWLELDTSYPEIAFLDRWSINQLERNIKSYPRMFARVQQTPFIHPRLYETRLPDAIQDAFTVCAAYSTKSPETEDMICRILESKTAHLVQQQFESSSLEDLLAAVQALMLLHIIQIFDGNIRQRSVAEQNFYTLQFWTIQLRARTSGLGPALTWQEWIFAESVRRTAILSLLVNGLYSVLKFGYCTNVPALSLLPFTPGTALWHVTTSTAWSTESQCGKSDTLLYGDFSKAWESGQIPDKLDSFQKLLLTPCMGEKYRELLELED</sequence>
<dbReference type="EMBL" id="KN832887">
    <property type="protein sequence ID" value="KIM95461.1"/>
    <property type="molecule type" value="Genomic_DNA"/>
</dbReference>
<dbReference type="OrthoDB" id="4216928at2759"/>
<dbReference type="GO" id="GO:0000981">
    <property type="term" value="F:DNA-binding transcription factor activity, RNA polymerase II-specific"/>
    <property type="evidence" value="ECO:0007669"/>
    <property type="project" value="InterPro"/>
</dbReference>
<dbReference type="Gene3D" id="4.10.240.10">
    <property type="entry name" value="Zn(2)-C6 fungal-type DNA-binding domain"/>
    <property type="match status" value="1"/>
</dbReference>
<reference evidence="8" key="2">
    <citation type="submission" date="2015-01" db="EMBL/GenBank/DDBJ databases">
        <title>Evolutionary Origins and Diversification of the Mycorrhizal Mutualists.</title>
        <authorList>
            <consortium name="DOE Joint Genome Institute"/>
            <consortium name="Mycorrhizal Genomics Consortium"/>
            <person name="Kohler A."/>
            <person name="Kuo A."/>
            <person name="Nagy L.G."/>
            <person name="Floudas D."/>
            <person name="Copeland A."/>
            <person name="Barry K.W."/>
            <person name="Cichocki N."/>
            <person name="Veneault-Fourrey C."/>
            <person name="LaButti K."/>
            <person name="Lindquist E.A."/>
            <person name="Lipzen A."/>
            <person name="Lundell T."/>
            <person name="Morin E."/>
            <person name="Murat C."/>
            <person name="Riley R."/>
            <person name="Ohm R."/>
            <person name="Sun H."/>
            <person name="Tunlid A."/>
            <person name="Henrissat B."/>
            <person name="Grigoriev I.V."/>
            <person name="Hibbett D.S."/>
            <person name="Martin F."/>
        </authorList>
    </citation>
    <scope>NUCLEOTIDE SEQUENCE [LARGE SCALE GENOMIC DNA]</scope>
    <source>
        <strain evidence="8">Zn</strain>
    </source>
</reference>
<evidence type="ECO:0000256" key="4">
    <source>
        <dbReference type="ARBA" id="ARBA00023163"/>
    </source>
</evidence>
<dbReference type="Proteomes" id="UP000054321">
    <property type="component" value="Unassembled WGS sequence"/>
</dbReference>
<proteinExistence type="predicted"/>
<keyword evidence="5" id="KW-0539">Nucleus</keyword>
<reference evidence="7 8" key="1">
    <citation type="submission" date="2014-04" db="EMBL/GenBank/DDBJ databases">
        <authorList>
            <consortium name="DOE Joint Genome Institute"/>
            <person name="Kuo A."/>
            <person name="Martino E."/>
            <person name="Perotto S."/>
            <person name="Kohler A."/>
            <person name="Nagy L.G."/>
            <person name="Floudas D."/>
            <person name="Copeland A."/>
            <person name="Barry K.W."/>
            <person name="Cichocki N."/>
            <person name="Veneault-Fourrey C."/>
            <person name="LaButti K."/>
            <person name="Lindquist E.A."/>
            <person name="Lipzen A."/>
            <person name="Lundell T."/>
            <person name="Morin E."/>
            <person name="Murat C."/>
            <person name="Sun H."/>
            <person name="Tunlid A."/>
            <person name="Henrissat B."/>
            <person name="Grigoriev I.V."/>
            <person name="Hibbett D.S."/>
            <person name="Martin F."/>
            <person name="Nordberg H.P."/>
            <person name="Cantor M.N."/>
            <person name="Hua S.X."/>
        </authorList>
    </citation>
    <scope>NUCLEOTIDE SEQUENCE [LARGE SCALE GENOMIC DNA]</scope>
    <source>
        <strain evidence="7 8">Zn</strain>
    </source>
</reference>
<dbReference type="PRINTS" id="PR00755">
    <property type="entry name" value="AFLATOXINBRP"/>
</dbReference>
<dbReference type="SMART" id="SM00066">
    <property type="entry name" value="GAL4"/>
    <property type="match status" value="1"/>
</dbReference>
<dbReference type="SUPFAM" id="SSF57701">
    <property type="entry name" value="Zn2/Cys6 DNA-binding domain"/>
    <property type="match status" value="1"/>
</dbReference>
<dbReference type="STRING" id="913774.A0A0C3GYX4"/>
<keyword evidence="3" id="KW-0805">Transcription regulation</keyword>
<evidence type="ECO:0000256" key="2">
    <source>
        <dbReference type="ARBA" id="ARBA00022833"/>
    </source>
</evidence>
<dbReference type="PROSITE" id="PS50048">
    <property type="entry name" value="ZN2_CY6_FUNGAL_2"/>
    <property type="match status" value="1"/>
</dbReference>
<feature type="domain" description="Zn(2)-C6 fungal-type" evidence="6">
    <location>
        <begin position="14"/>
        <end position="44"/>
    </location>
</feature>
<keyword evidence="1" id="KW-0479">Metal-binding</keyword>
<organism evidence="7 8">
    <name type="scientific">Oidiodendron maius (strain Zn)</name>
    <dbReference type="NCBI Taxonomy" id="913774"/>
    <lineage>
        <taxon>Eukaryota</taxon>
        <taxon>Fungi</taxon>
        <taxon>Dikarya</taxon>
        <taxon>Ascomycota</taxon>
        <taxon>Pezizomycotina</taxon>
        <taxon>Leotiomycetes</taxon>
        <taxon>Leotiomycetes incertae sedis</taxon>
        <taxon>Myxotrichaceae</taxon>
        <taxon>Oidiodendron</taxon>
    </lineage>
</organism>